<dbReference type="Gene3D" id="3.30.70.360">
    <property type="match status" value="1"/>
</dbReference>
<evidence type="ECO:0000256" key="3">
    <source>
        <dbReference type="NCBIfam" id="TIGR01900"/>
    </source>
</evidence>
<accession>A0ABN2J7V3</accession>
<dbReference type="PANTHER" id="PTHR43808">
    <property type="entry name" value="ACETYLORNITHINE DEACETYLASE"/>
    <property type="match status" value="1"/>
</dbReference>
<sequence length="422" mass="43800">MAIPVATAPCALMPPMLAVGPGAYRPRASKVDAVTAALDLTADPVDLTRALVDIASPSREEAEIAGAVHTALASVVAGFTGPAAGRTELVRDGHRVLARTSRGLPTRVVLAGHLDTVPVADNVPCRLTGEGADQVLHGCGTVDMKSGDAVFLHLFATLADSAELAHDLTLVLYDCEEIEATANGLGFLERTHRDWLTGDVAILGEPTGGLIEAGCQGTLRIRVHARGTRAHSARSWLGDNAVHRLAPVLAALERYGPRSVDIDGCVYREGLQAVRMSAGVAGNTVPDEAWLDVNFRFAPDRDTDAALAHALDALGLTGAGPVPAGGEPPRDPGLYWELTDLSPGALPGLGAPAAAELVRAAGGRVRAKYGWTDVSRFAALGVPAVNLGPGDPGLAHTRDEHCPATQITEVAEVLRTYLTTSG</sequence>
<keyword evidence="1" id="KW-0479">Metal-binding</keyword>
<gene>
    <name evidence="5" type="primary">dapE</name>
    <name evidence="5" type="ORF">GCM10009831_32340</name>
</gene>
<protein>
    <recommendedName>
        <fullName evidence="3">Succinyl-diaminopimelate desuccinylase</fullName>
        <ecNumber evidence="3">3.5.1.18</ecNumber>
    </recommendedName>
</protein>
<dbReference type="InterPro" id="IPR002933">
    <property type="entry name" value="Peptidase_M20"/>
</dbReference>
<feature type="domain" description="Peptidase M20 dimerisation" evidence="4">
    <location>
        <begin position="217"/>
        <end position="309"/>
    </location>
</feature>
<dbReference type="SUPFAM" id="SSF53187">
    <property type="entry name" value="Zn-dependent exopeptidases"/>
    <property type="match status" value="1"/>
</dbReference>
<comment type="caution">
    <text evidence="5">The sequence shown here is derived from an EMBL/GenBank/DDBJ whole genome shotgun (WGS) entry which is preliminary data.</text>
</comment>
<evidence type="ECO:0000313" key="5">
    <source>
        <dbReference type="EMBL" id="GAA1719766.1"/>
    </source>
</evidence>
<evidence type="ECO:0000313" key="6">
    <source>
        <dbReference type="Proteomes" id="UP001500383"/>
    </source>
</evidence>
<keyword evidence="6" id="KW-1185">Reference proteome</keyword>
<evidence type="ECO:0000256" key="2">
    <source>
        <dbReference type="ARBA" id="ARBA00022801"/>
    </source>
</evidence>
<dbReference type="InterPro" id="IPR036264">
    <property type="entry name" value="Bact_exopeptidase_dim_dom"/>
</dbReference>
<name>A0ABN2J7V3_9ACTN</name>
<dbReference type="Proteomes" id="UP001500383">
    <property type="component" value="Unassembled WGS sequence"/>
</dbReference>
<evidence type="ECO:0000259" key="4">
    <source>
        <dbReference type="Pfam" id="PF07687"/>
    </source>
</evidence>
<dbReference type="InterPro" id="IPR011650">
    <property type="entry name" value="Peptidase_M20_dimer"/>
</dbReference>
<dbReference type="Pfam" id="PF01546">
    <property type="entry name" value="Peptidase_M20"/>
    <property type="match status" value="1"/>
</dbReference>
<keyword evidence="2" id="KW-0378">Hydrolase</keyword>
<proteinExistence type="predicted"/>
<dbReference type="SUPFAM" id="SSF55031">
    <property type="entry name" value="Bacterial exopeptidase dimerisation domain"/>
    <property type="match status" value="1"/>
</dbReference>
<evidence type="ECO:0000256" key="1">
    <source>
        <dbReference type="ARBA" id="ARBA00022723"/>
    </source>
</evidence>
<organism evidence="5 6">
    <name type="scientific">Dietzia cercidiphylli</name>
    <dbReference type="NCBI Taxonomy" id="498199"/>
    <lineage>
        <taxon>Bacteria</taxon>
        <taxon>Bacillati</taxon>
        <taxon>Actinomycetota</taxon>
        <taxon>Actinomycetes</taxon>
        <taxon>Mycobacteriales</taxon>
        <taxon>Dietziaceae</taxon>
        <taxon>Dietzia</taxon>
    </lineage>
</organism>
<reference evidence="5 6" key="1">
    <citation type="journal article" date="2019" name="Int. J. Syst. Evol. Microbiol.">
        <title>The Global Catalogue of Microorganisms (GCM) 10K type strain sequencing project: providing services to taxonomists for standard genome sequencing and annotation.</title>
        <authorList>
            <consortium name="The Broad Institute Genomics Platform"/>
            <consortium name="The Broad Institute Genome Sequencing Center for Infectious Disease"/>
            <person name="Wu L."/>
            <person name="Ma J."/>
        </authorList>
    </citation>
    <scope>NUCLEOTIDE SEQUENCE [LARGE SCALE GENOMIC DNA]</scope>
    <source>
        <strain evidence="5 6">JCM 16002</strain>
    </source>
</reference>
<dbReference type="Pfam" id="PF07687">
    <property type="entry name" value="M20_dimer"/>
    <property type="match status" value="1"/>
</dbReference>
<dbReference type="EC" id="3.5.1.18" evidence="3"/>
<dbReference type="InterPro" id="IPR050072">
    <property type="entry name" value="Peptidase_M20A"/>
</dbReference>
<dbReference type="EMBL" id="BAAAQG010000021">
    <property type="protein sequence ID" value="GAA1719766.1"/>
    <property type="molecule type" value="Genomic_DNA"/>
</dbReference>
<dbReference type="NCBIfam" id="TIGR01900">
    <property type="entry name" value="dapE-gram_pos"/>
    <property type="match status" value="1"/>
</dbReference>
<dbReference type="PANTHER" id="PTHR43808:SF31">
    <property type="entry name" value="N-ACETYL-L-CITRULLINE DEACETYLASE"/>
    <property type="match status" value="1"/>
</dbReference>
<dbReference type="Gene3D" id="3.40.630.10">
    <property type="entry name" value="Zn peptidases"/>
    <property type="match status" value="1"/>
</dbReference>
<dbReference type="InterPro" id="IPR010174">
    <property type="entry name" value="Succinyl-DAP_deSuclase_DapE"/>
</dbReference>